<feature type="region of interest" description="Disordered" evidence="3">
    <location>
        <begin position="449"/>
        <end position="516"/>
    </location>
</feature>
<dbReference type="InterPro" id="IPR011989">
    <property type="entry name" value="ARM-like"/>
</dbReference>
<dbReference type="PROSITE" id="PS50302">
    <property type="entry name" value="PUM"/>
    <property type="match status" value="2"/>
</dbReference>
<dbReference type="PROSITE" id="PS50303">
    <property type="entry name" value="PUM_HD"/>
    <property type="match status" value="1"/>
</dbReference>
<dbReference type="EMBL" id="JALJOR010000010">
    <property type="protein sequence ID" value="KAK9810029.1"/>
    <property type="molecule type" value="Genomic_DNA"/>
</dbReference>
<dbReference type="GO" id="GO:0006417">
    <property type="term" value="P:regulation of translation"/>
    <property type="evidence" value="ECO:0007669"/>
    <property type="project" value="TreeGrafter"/>
</dbReference>
<dbReference type="Proteomes" id="UP001489004">
    <property type="component" value="Unassembled WGS sequence"/>
</dbReference>
<feature type="repeat" description="Pumilio" evidence="2">
    <location>
        <begin position="171"/>
        <end position="206"/>
    </location>
</feature>
<feature type="repeat" description="Pumilio" evidence="2">
    <location>
        <begin position="135"/>
        <end position="170"/>
    </location>
</feature>
<dbReference type="GO" id="GO:0005730">
    <property type="term" value="C:nucleolus"/>
    <property type="evidence" value="ECO:0007669"/>
    <property type="project" value="TreeGrafter"/>
</dbReference>
<organism evidence="5 6">
    <name type="scientific">[Myrmecia] bisecta</name>
    <dbReference type="NCBI Taxonomy" id="41462"/>
    <lineage>
        <taxon>Eukaryota</taxon>
        <taxon>Viridiplantae</taxon>
        <taxon>Chlorophyta</taxon>
        <taxon>core chlorophytes</taxon>
        <taxon>Trebouxiophyceae</taxon>
        <taxon>Trebouxiales</taxon>
        <taxon>Trebouxiaceae</taxon>
        <taxon>Myrmecia</taxon>
    </lineage>
</organism>
<sequence>MGFAKDSSKPAKRKALGGDLQKCSPKKVKVQGKGSTYKAKRVDSQSDQKAGAYHRKFVKKEGTRIDCTSAADQPVAKHEKKSRQEKRDEVQEKKARRSKNAGLIQDVVRKWEKLRDSQRTRKEERAQLVTSSLNQVKGHIAELAMSHTASRVIQAIAKHGSVSERQQILEDIKPKIMDLAKSPYGHFVVCKLIDLAPKTDVPGLLRLFKGHIPQLLRHPCGASIVVELYAAANAKQKNALAAEFYGKEFTLFEQNNAPAKLSDLLAKADAAKRRTIIQTLSVHLIPIMEKALVDPALVHRLIAEYIEVAPASAVADAVDNLSGPSLLRMVHTREGAKAACAVIAYGGAKERKKAIKAMKGHVKVMSEHEWGHSALIACLSRVDDTALLRKVLVAELVPLVGELVEHKFGRRILLQLLAPDCARYVPPNILAFVYPPTKSLKMAANEELQKQGDNAQATDANAGEQADDADAAAQPDDDNGDGDDDDDAHGSVEARPTELGLSKKDPELRRREVLGSGSGSLSRVLTQAVAGEAGRLLRSSLGHDLAVEVARGGAAGLLQELDAEGVKAVHDAIVSEAACERPGPSNESQEEPGTSVQTVEHILEQYYSSRALRKLLLMGAVEGPGGAAACDLATALWEGALKGRCKDWVGSKGAEKVMAALLDCGLAAVQKEVTRELTPLLGQPVQQWAAMFRAAPKEKEKAKLTMKM</sequence>
<feature type="region of interest" description="Disordered" evidence="3">
    <location>
        <begin position="1"/>
        <end position="101"/>
    </location>
</feature>
<dbReference type="InterPro" id="IPR016024">
    <property type="entry name" value="ARM-type_fold"/>
</dbReference>
<dbReference type="Gene3D" id="1.25.10.10">
    <property type="entry name" value="Leucine-rich Repeat Variant"/>
    <property type="match status" value="2"/>
</dbReference>
<dbReference type="InterPro" id="IPR001313">
    <property type="entry name" value="Pumilio_RNA-bd_rpt"/>
</dbReference>
<feature type="domain" description="PUM-HD" evidence="4">
    <location>
        <begin position="109"/>
        <end position="474"/>
    </location>
</feature>
<keyword evidence="1" id="KW-0677">Repeat</keyword>
<feature type="compositionally biased region" description="Basic and acidic residues" evidence="3">
    <location>
        <begin position="488"/>
        <end position="513"/>
    </location>
</feature>
<proteinExistence type="predicted"/>
<reference evidence="5 6" key="1">
    <citation type="journal article" date="2024" name="Nat. Commun.">
        <title>Phylogenomics reveals the evolutionary origins of lichenization in chlorophyte algae.</title>
        <authorList>
            <person name="Puginier C."/>
            <person name="Libourel C."/>
            <person name="Otte J."/>
            <person name="Skaloud P."/>
            <person name="Haon M."/>
            <person name="Grisel S."/>
            <person name="Petersen M."/>
            <person name="Berrin J.G."/>
            <person name="Delaux P.M."/>
            <person name="Dal Grande F."/>
            <person name="Keller J."/>
        </authorList>
    </citation>
    <scope>NUCLEOTIDE SEQUENCE [LARGE SCALE GENOMIC DNA]</scope>
    <source>
        <strain evidence="5 6">SAG 2043</strain>
    </source>
</reference>
<comment type="caution">
    <text evidence="5">The sequence shown here is derived from an EMBL/GenBank/DDBJ whole genome shotgun (WGS) entry which is preliminary data.</text>
</comment>
<keyword evidence="6" id="KW-1185">Reference proteome</keyword>
<evidence type="ECO:0000256" key="1">
    <source>
        <dbReference type="ARBA" id="ARBA00022737"/>
    </source>
</evidence>
<dbReference type="PANTHER" id="PTHR13389:SF0">
    <property type="entry name" value="PUMILIO HOMOLOG 3"/>
    <property type="match status" value="1"/>
</dbReference>
<dbReference type="SMART" id="SM00025">
    <property type="entry name" value="Pumilio"/>
    <property type="match status" value="5"/>
</dbReference>
<gene>
    <name evidence="5" type="ORF">WJX72_003629</name>
</gene>
<dbReference type="AlphaFoldDB" id="A0AAW1PQ55"/>
<protein>
    <recommendedName>
        <fullName evidence="4">PUM-HD domain-containing protein</fullName>
    </recommendedName>
</protein>
<evidence type="ECO:0000313" key="6">
    <source>
        <dbReference type="Proteomes" id="UP001489004"/>
    </source>
</evidence>
<dbReference type="SUPFAM" id="SSF48371">
    <property type="entry name" value="ARM repeat"/>
    <property type="match status" value="1"/>
</dbReference>
<dbReference type="InterPro" id="IPR040059">
    <property type="entry name" value="PUM3"/>
</dbReference>
<dbReference type="PANTHER" id="PTHR13389">
    <property type="entry name" value="PUMILIO HOMOLOG 3"/>
    <property type="match status" value="1"/>
</dbReference>
<accession>A0AAW1PQ55</accession>
<evidence type="ECO:0000256" key="3">
    <source>
        <dbReference type="SAM" id="MobiDB-lite"/>
    </source>
</evidence>
<evidence type="ECO:0000313" key="5">
    <source>
        <dbReference type="EMBL" id="KAK9810029.1"/>
    </source>
</evidence>
<dbReference type="InterPro" id="IPR033133">
    <property type="entry name" value="PUM-HD"/>
</dbReference>
<evidence type="ECO:0000256" key="2">
    <source>
        <dbReference type="PROSITE-ProRule" id="PRU00317"/>
    </source>
</evidence>
<evidence type="ECO:0000259" key="4">
    <source>
        <dbReference type="PROSITE" id="PS50303"/>
    </source>
</evidence>
<feature type="compositionally biased region" description="Acidic residues" evidence="3">
    <location>
        <begin position="465"/>
        <end position="487"/>
    </location>
</feature>
<dbReference type="GO" id="GO:0003729">
    <property type="term" value="F:mRNA binding"/>
    <property type="evidence" value="ECO:0007669"/>
    <property type="project" value="TreeGrafter"/>
</dbReference>
<name>A0AAW1PQ55_9CHLO</name>